<evidence type="ECO:0000313" key="2">
    <source>
        <dbReference type="Proteomes" id="UP000646548"/>
    </source>
</evidence>
<dbReference type="AlphaFoldDB" id="A0A834FS67"/>
<sequence length="92" mass="10202">MEQRSRPRVVPAALDNVYSLTFAIIVILPDFHCSQTFICGDKDLLLRGSASSKRRERAERGVKEASLWAAGTEPRSLSIRRCPLSTTAVTLL</sequence>
<reference evidence="1" key="1">
    <citation type="journal article" name="BMC Genomics">
        <title>Long-read sequencing and de novo genome assembly of marine medaka (Oryzias melastigma).</title>
        <authorList>
            <person name="Liang P."/>
            <person name="Saqib H.S.A."/>
            <person name="Ni X."/>
            <person name="Shen Y."/>
        </authorList>
    </citation>
    <scope>NUCLEOTIDE SEQUENCE</scope>
    <source>
        <strain evidence="1">Bigg-433</strain>
    </source>
</reference>
<gene>
    <name evidence="1" type="ORF">FQA47_005938</name>
</gene>
<comment type="caution">
    <text evidence="1">The sequence shown here is derived from an EMBL/GenBank/DDBJ whole genome shotgun (WGS) entry which is preliminary data.</text>
</comment>
<dbReference type="EMBL" id="WKFB01000018">
    <property type="protein sequence ID" value="KAF6738960.1"/>
    <property type="molecule type" value="Genomic_DNA"/>
</dbReference>
<name>A0A834FS67_ORYME</name>
<organism evidence="1 2">
    <name type="scientific">Oryzias melastigma</name>
    <name type="common">Marine medaka</name>
    <dbReference type="NCBI Taxonomy" id="30732"/>
    <lineage>
        <taxon>Eukaryota</taxon>
        <taxon>Metazoa</taxon>
        <taxon>Chordata</taxon>
        <taxon>Craniata</taxon>
        <taxon>Vertebrata</taxon>
        <taxon>Euteleostomi</taxon>
        <taxon>Actinopterygii</taxon>
        <taxon>Neopterygii</taxon>
        <taxon>Teleostei</taxon>
        <taxon>Neoteleostei</taxon>
        <taxon>Acanthomorphata</taxon>
        <taxon>Ovalentaria</taxon>
        <taxon>Atherinomorphae</taxon>
        <taxon>Beloniformes</taxon>
        <taxon>Adrianichthyidae</taxon>
        <taxon>Oryziinae</taxon>
        <taxon>Oryzias</taxon>
    </lineage>
</organism>
<proteinExistence type="predicted"/>
<accession>A0A834FS67</accession>
<protein>
    <submittedName>
        <fullName evidence="1">Uncharacterized protein</fullName>
    </submittedName>
</protein>
<evidence type="ECO:0000313" key="1">
    <source>
        <dbReference type="EMBL" id="KAF6738960.1"/>
    </source>
</evidence>
<dbReference type="Proteomes" id="UP000646548">
    <property type="component" value="Unassembled WGS sequence"/>
</dbReference>